<name>A0ABU2G422_9EURY</name>
<evidence type="ECO:0000259" key="1">
    <source>
        <dbReference type="Pfam" id="PF25205"/>
    </source>
</evidence>
<accession>A0ABU2G422</accession>
<keyword evidence="3" id="KW-1185">Reference proteome</keyword>
<dbReference type="EMBL" id="JAMQOQ010000004">
    <property type="protein sequence ID" value="MDS0295535.1"/>
    <property type="molecule type" value="Genomic_DNA"/>
</dbReference>
<dbReference type="RefSeq" id="WP_310929460.1">
    <property type="nucleotide sequence ID" value="NZ_JAMQOQ010000004.1"/>
</dbReference>
<proteinExistence type="predicted"/>
<evidence type="ECO:0000313" key="2">
    <source>
        <dbReference type="EMBL" id="MDS0295535.1"/>
    </source>
</evidence>
<dbReference type="Proteomes" id="UP001254813">
    <property type="component" value="Unassembled WGS sequence"/>
</dbReference>
<feature type="domain" description="DUF7835" evidence="1">
    <location>
        <begin position="14"/>
        <end position="70"/>
    </location>
</feature>
<dbReference type="Pfam" id="PF25205">
    <property type="entry name" value="DUF7835"/>
    <property type="match status" value="1"/>
</dbReference>
<comment type="caution">
    <text evidence="2">The sequence shown here is derived from an EMBL/GenBank/DDBJ whole genome shotgun (WGS) entry which is preliminary data.</text>
</comment>
<sequence>MAVRNSSGDVPDWRIRTCSDCGGEREHEVTVRFRTDATREAIQPQNEVFARQPYRLLECLYCGASRSERVV</sequence>
<dbReference type="InterPro" id="IPR057157">
    <property type="entry name" value="DUF7835"/>
</dbReference>
<evidence type="ECO:0000313" key="3">
    <source>
        <dbReference type="Proteomes" id="UP001254813"/>
    </source>
</evidence>
<gene>
    <name evidence="2" type="ORF">NDI79_15285</name>
</gene>
<organism evidence="2 3">
    <name type="scientific">Halogeometricum luteum</name>
    <dbReference type="NCBI Taxonomy" id="2950537"/>
    <lineage>
        <taxon>Archaea</taxon>
        <taxon>Methanobacteriati</taxon>
        <taxon>Methanobacteriota</taxon>
        <taxon>Stenosarchaea group</taxon>
        <taxon>Halobacteria</taxon>
        <taxon>Halobacteriales</taxon>
        <taxon>Haloferacaceae</taxon>
        <taxon>Halogeometricum</taxon>
    </lineage>
</organism>
<protein>
    <recommendedName>
        <fullName evidence="1">DUF7835 domain-containing protein</fullName>
    </recommendedName>
</protein>
<reference evidence="2 3" key="1">
    <citation type="submission" date="2022-06" db="EMBL/GenBank/DDBJ databases">
        <title>Halogeometricum sp. a new haloarchaeum isolate from saline soil.</title>
        <authorList>
            <person name="Strakova D."/>
            <person name="Galisteo C."/>
            <person name="Sanchez-Porro C."/>
            <person name="Ventosa A."/>
        </authorList>
    </citation>
    <scope>NUCLEOTIDE SEQUENCE [LARGE SCALE GENOMIC DNA]</scope>
    <source>
        <strain evidence="3">S3BR25-2</strain>
    </source>
</reference>